<organism evidence="8">
    <name type="scientific">Murid betaherpesvirus 3</name>
    <dbReference type="NCBI Taxonomy" id="2560603"/>
    <lineage>
        <taxon>Viruses</taxon>
        <taxon>Duplodnaviria</taxon>
        <taxon>Heunggongvirae</taxon>
        <taxon>Peploviricota</taxon>
        <taxon>Herviviricetes</taxon>
        <taxon>Herpesvirales</taxon>
        <taxon>Orthoherpesviridae</taxon>
        <taxon>Betaherpesvirinae</taxon>
        <taxon>Roseolovirus</taxon>
        <taxon>Roseolovirus muridbeta3</taxon>
    </lineage>
</organism>
<dbReference type="HAMAP" id="MF_04009">
    <property type="entry name" value="HSV_AN"/>
    <property type="match status" value="1"/>
</dbReference>
<dbReference type="GO" id="GO:0004527">
    <property type="term" value="F:exonuclease activity"/>
    <property type="evidence" value="ECO:0007669"/>
    <property type="project" value="UniProtKB-KW"/>
</dbReference>
<dbReference type="OrthoDB" id="4574at10239"/>
<keyword evidence="7" id="KW-1035">Host cytoplasm</keyword>
<evidence type="ECO:0000256" key="6">
    <source>
        <dbReference type="ARBA" id="ARBA00022839"/>
    </source>
</evidence>
<dbReference type="InterPro" id="IPR001616">
    <property type="entry name" value="Herpes_alk_exo"/>
</dbReference>
<dbReference type="EMBL" id="KY355735">
    <property type="protein sequence ID" value="APZ76300.1"/>
    <property type="molecule type" value="Genomic_DNA"/>
</dbReference>
<dbReference type="SUPFAM" id="SSF52980">
    <property type="entry name" value="Restriction endonuclease-like"/>
    <property type="match status" value="1"/>
</dbReference>
<evidence type="ECO:0000313" key="9">
    <source>
        <dbReference type="Proteomes" id="UP000202182"/>
    </source>
</evidence>
<keyword evidence="3" id="KW-0540">Nuclease</keyword>
<dbReference type="KEGG" id="vg:30999426"/>
<evidence type="ECO:0000256" key="7">
    <source>
        <dbReference type="ARBA" id="ARBA00023200"/>
    </source>
</evidence>
<keyword evidence="9" id="KW-1185">Reference proteome</keyword>
<keyword evidence="2" id="KW-0945">Host-virus interaction</keyword>
<dbReference type="Gene3D" id="3.90.320.10">
    <property type="match status" value="1"/>
</dbReference>
<proteinExistence type="inferred from homology"/>
<evidence type="ECO:0000256" key="1">
    <source>
        <dbReference type="ARBA" id="ARBA00022562"/>
    </source>
</evidence>
<dbReference type="InterPro" id="IPR011335">
    <property type="entry name" value="Restrct_endonuc-II-like"/>
</dbReference>
<sequence>MDNSVNEMFSILGDIPFKTFMLELFLECEERGLPAWCLRITHLYLMLTKYNTVYTAKPFCIELLDFIKFSINDSLLNKQIELDFNNAAPLSSFLMSNELLQLPKLMIVKILKYIERDTRGQSNNPIWHMVRQNSITASKVFNIYLQKKIDIPDSATRYCSDAVNSGLKHEKIIKCMLQKYVTKEDVTHGDNIGLLLDPSSCILGASLDFCSGLGIDNSGLLIMKKKISIYEIKFRHKYLKEKNDPLLINLLTNCSEEAFASFILSHCKPAIDYRTPGSLPAAQEYLMSYNEIYKPIKKLRTCAAPELLLGDIKKQISINEKEKSIVILFGHTEETYTLRGEVLKKLHVFEKKRLTVDVFINPKHKYYYQSILQHYVMTKFFIYDNTDSINDSQNAPELNIVSAIFRKKDPDEFSFVVNDIEYTEEEIPVLLIITPIKIDPFFTSNIITEVYHTWETDIEKSTNLQAWVPNAVREFQDLYSQKVT</sequence>
<keyword evidence="6 8" id="KW-0269">Exonuclease</keyword>
<evidence type="ECO:0000256" key="4">
    <source>
        <dbReference type="ARBA" id="ARBA00022759"/>
    </source>
</evidence>
<evidence type="ECO:0000256" key="5">
    <source>
        <dbReference type="ARBA" id="ARBA00022801"/>
    </source>
</evidence>
<dbReference type="Pfam" id="PF01771">
    <property type="entry name" value="Viral_alk_exo"/>
    <property type="match status" value="1"/>
</dbReference>
<keyword evidence="4" id="KW-0255">Endonuclease</keyword>
<dbReference type="PRINTS" id="PR00924">
    <property type="entry name" value="ALKEXNUCLASE"/>
</dbReference>
<evidence type="ECO:0000313" key="8">
    <source>
        <dbReference type="EMBL" id="APZ76300.1"/>
    </source>
</evidence>
<dbReference type="GO" id="GO:0003677">
    <property type="term" value="F:DNA binding"/>
    <property type="evidence" value="ECO:0007669"/>
    <property type="project" value="InterPro"/>
</dbReference>
<dbReference type="InterPro" id="IPR011604">
    <property type="entry name" value="PDDEXK-like_dom_sf"/>
</dbReference>
<name>A0A1P8VIX3_9BETA</name>
<reference evidence="8" key="1">
    <citation type="submission" date="2016-12" db="EMBL/GenBank/DDBJ databases">
        <title>A murine herpesvirus closely related to ubiquitous human herpesviruses causes T-cell depletion.</title>
        <authorList>
            <person name="Patel S.J."/>
            <person name="Zhao G."/>
            <person name="Penna V.R."/>
            <person name="Park E."/>
            <person name="Lauron E.J."/>
            <person name="Harvey I.B."/>
            <person name="Beatty W.L."/>
            <person name="Plougastel-Douglas B."/>
            <person name="Poursine-Laurent J."/>
            <person name="Fremont D.H."/>
            <person name="Wang D."/>
            <person name="Yokoyama W.M."/>
        </authorList>
    </citation>
    <scope>NUCLEOTIDE SEQUENCE [LARGE SCALE GENOMIC DNA]</scope>
    <source>
        <strain evidence="8">YOK1</strain>
    </source>
</reference>
<evidence type="ECO:0000256" key="3">
    <source>
        <dbReference type="ARBA" id="ARBA00022722"/>
    </source>
</evidence>
<keyword evidence="5" id="KW-0378">Hydrolase</keyword>
<dbReference type="InterPro" id="IPR034720">
    <property type="entry name" value="Viral_alk_exo"/>
</dbReference>
<evidence type="ECO:0000256" key="2">
    <source>
        <dbReference type="ARBA" id="ARBA00022581"/>
    </source>
</evidence>
<protein>
    <submittedName>
        <fullName evidence="8">Alkaline exonuclease</fullName>
    </submittedName>
</protein>
<dbReference type="GO" id="GO:0004519">
    <property type="term" value="F:endonuclease activity"/>
    <property type="evidence" value="ECO:0007669"/>
    <property type="project" value="UniProtKB-KW"/>
</dbReference>
<keyword evidence="1" id="KW-1048">Host nucleus</keyword>
<accession>A0A1P8VIX3</accession>
<gene>
    <name evidence="8" type="primary">ORF85</name>
    <name evidence="8" type="ORF">MRV_0089</name>
</gene>
<dbReference type="Proteomes" id="UP000202182">
    <property type="component" value="Segment"/>
</dbReference>